<dbReference type="InterPro" id="IPR014922">
    <property type="entry name" value="YdhG-like"/>
</dbReference>
<sequence length="126" mass="13845">MTRTETDAHLASLDHPLTSALSELCRVVRSSDPRVGEEINWNSPSFFISDHFATTNLRPRGPLLLVLHAGVKKTDLALRDQVADPDGLLEWKSADRAIVSFAGTAEVHDREDAVTAILNDWIAATQ</sequence>
<proteinExistence type="predicted"/>
<evidence type="ECO:0000259" key="1">
    <source>
        <dbReference type="Pfam" id="PF08818"/>
    </source>
</evidence>
<dbReference type="SUPFAM" id="SSF159888">
    <property type="entry name" value="YdhG-like"/>
    <property type="match status" value="1"/>
</dbReference>
<comment type="caution">
    <text evidence="2">The sequence shown here is derived from an EMBL/GenBank/DDBJ whole genome shotgun (WGS) entry which is preliminary data.</text>
</comment>
<dbReference type="AlphaFoldDB" id="A0A2V1HPM7"/>
<accession>A0A2V1HPM7</accession>
<dbReference type="Pfam" id="PF08818">
    <property type="entry name" value="DUF1801"/>
    <property type="match status" value="1"/>
</dbReference>
<dbReference type="RefSeq" id="WP_116756792.1">
    <property type="nucleotide sequence ID" value="NZ_JBHUEX010000001.1"/>
</dbReference>
<feature type="domain" description="YdhG-like" evidence="1">
    <location>
        <begin position="20"/>
        <end position="122"/>
    </location>
</feature>
<protein>
    <submittedName>
        <fullName evidence="2">DUF1801 domain-containing protein</fullName>
    </submittedName>
</protein>
<dbReference type="OrthoDB" id="9811812at2"/>
<reference evidence="2 3" key="1">
    <citation type="submission" date="2018-05" db="EMBL/GenBank/DDBJ databases">
        <title>Amnibacterium sp. M8JJ-5, whole genome shotgun sequence.</title>
        <authorList>
            <person name="Tuo L."/>
        </authorList>
    </citation>
    <scope>NUCLEOTIDE SEQUENCE [LARGE SCALE GENOMIC DNA]</scope>
    <source>
        <strain evidence="2 3">M8JJ-5</strain>
    </source>
</reference>
<evidence type="ECO:0000313" key="2">
    <source>
        <dbReference type="EMBL" id="PVZ94281.1"/>
    </source>
</evidence>
<gene>
    <name evidence="2" type="ORF">DDQ50_11105</name>
</gene>
<organism evidence="2 3">
    <name type="scientific">Amnibacterium flavum</name>
    <dbReference type="NCBI Taxonomy" id="2173173"/>
    <lineage>
        <taxon>Bacteria</taxon>
        <taxon>Bacillati</taxon>
        <taxon>Actinomycetota</taxon>
        <taxon>Actinomycetes</taxon>
        <taxon>Micrococcales</taxon>
        <taxon>Microbacteriaceae</taxon>
        <taxon>Amnibacterium</taxon>
    </lineage>
</organism>
<name>A0A2V1HPM7_9MICO</name>
<evidence type="ECO:0000313" key="3">
    <source>
        <dbReference type="Proteomes" id="UP000244893"/>
    </source>
</evidence>
<keyword evidence="3" id="KW-1185">Reference proteome</keyword>
<dbReference type="Proteomes" id="UP000244893">
    <property type="component" value="Unassembled WGS sequence"/>
</dbReference>
<dbReference type="EMBL" id="QEOP01000002">
    <property type="protein sequence ID" value="PVZ94281.1"/>
    <property type="molecule type" value="Genomic_DNA"/>
</dbReference>